<reference evidence="1" key="1">
    <citation type="submission" date="2021-02" db="EMBL/GenBank/DDBJ databases">
        <authorList>
            <person name="Nowell W R."/>
        </authorList>
    </citation>
    <scope>NUCLEOTIDE SEQUENCE</scope>
</reference>
<evidence type="ECO:0000313" key="2">
    <source>
        <dbReference type="Proteomes" id="UP000663889"/>
    </source>
</evidence>
<dbReference type="Proteomes" id="UP000663889">
    <property type="component" value="Unassembled WGS sequence"/>
</dbReference>
<feature type="non-terminal residue" evidence="1">
    <location>
        <position position="63"/>
    </location>
</feature>
<protein>
    <submittedName>
        <fullName evidence="1">Uncharacterized protein</fullName>
    </submittedName>
</protein>
<comment type="caution">
    <text evidence="1">The sequence shown here is derived from an EMBL/GenBank/DDBJ whole genome shotgun (WGS) entry which is preliminary data.</text>
</comment>
<organism evidence="1 2">
    <name type="scientific">Rotaria sordida</name>
    <dbReference type="NCBI Taxonomy" id="392033"/>
    <lineage>
        <taxon>Eukaryota</taxon>
        <taxon>Metazoa</taxon>
        <taxon>Spiralia</taxon>
        <taxon>Gnathifera</taxon>
        <taxon>Rotifera</taxon>
        <taxon>Eurotatoria</taxon>
        <taxon>Bdelloidea</taxon>
        <taxon>Philodinida</taxon>
        <taxon>Philodinidae</taxon>
        <taxon>Rotaria</taxon>
    </lineage>
</organism>
<gene>
    <name evidence="1" type="ORF">SEV965_LOCUS39854</name>
</gene>
<sequence>MAADARGQVLNQIVAEGQNLVNTIVTQVQQQFLGLAQQVLGQLSSVVSSLGGRLDVGELLAPL</sequence>
<evidence type="ECO:0000313" key="1">
    <source>
        <dbReference type="EMBL" id="CAF1580038.1"/>
    </source>
</evidence>
<dbReference type="EMBL" id="CAJNOU010018324">
    <property type="protein sequence ID" value="CAF1580038.1"/>
    <property type="molecule type" value="Genomic_DNA"/>
</dbReference>
<dbReference type="AlphaFoldDB" id="A0A815Z5T0"/>
<name>A0A815Z5T0_9BILA</name>
<proteinExistence type="predicted"/>
<accession>A0A815Z5T0</accession>